<evidence type="ECO:0000313" key="4">
    <source>
        <dbReference type="Proteomes" id="UP000054770"/>
    </source>
</evidence>
<organism evidence="3 4">
    <name type="scientific">Caballeronia choica</name>
    <dbReference type="NCBI Taxonomy" id="326476"/>
    <lineage>
        <taxon>Bacteria</taxon>
        <taxon>Pseudomonadati</taxon>
        <taxon>Pseudomonadota</taxon>
        <taxon>Betaproteobacteria</taxon>
        <taxon>Burkholderiales</taxon>
        <taxon>Burkholderiaceae</taxon>
        <taxon>Caballeronia</taxon>
    </lineage>
</organism>
<dbReference type="Proteomes" id="UP000054770">
    <property type="component" value="Unassembled WGS sequence"/>
</dbReference>
<feature type="region of interest" description="Disordered" evidence="1">
    <location>
        <begin position="82"/>
        <end position="130"/>
    </location>
</feature>
<accession>A0A158JGP8</accession>
<proteinExistence type="predicted"/>
<dbReference type="RefSeq" id="WP_087645889.1">
    <property type="nucleotide sequence ID" value="NZ_FCON02000040.1"/>
</dbReference>
<comment type="caution">
    <text evidence="3">The sequence shown here is derived from an EMBL/GenBank/DDBJ whole genome shotgun (WGS) entry which is preliminary data.</text>
</comment>
<reference evidence="3" key="1">
    <citation type="submission" date="2016-01" db="EMBL/GenBank/DDBJ databases">
        <authorList>
            <person name="Peeters C."/>
        </authorList>
    </citation>
    <scope>NUCLEOTIDE SEQUENCE [LARGE SCALE GENOMIC DNA]</scope>
    <source>
        <strain evidence="3">LMG 22940</strain>
    </source>
</reference>
<keyword evidence="2" id="KW-0732">Signal</keyword>
<protein>
    <submittedName>
        <fullName evidence="3">Peptide-binding protein</fullName>
    </submittedName>
</protein>
<keyword evidence="4" id="KW-1185">Reference proteome</keyword>
<gene>
    <name evidence="3" type="ORF">AWB68_03802</name>
</gene>
<name>A0A158JGP8_9BURK</name>
<dbReference type="AlphaFoldDB" id="A0A158JGP8"/>
<evidence type="ECO:0000256" key="1">
    <source>
        <dbReference type="SAM" id="MobiDB-lite"/>
    </source>
</evidence>
<feature type="compositionally biased region" description="Basic and acidic residues" evidence="1">
    <location>
        <begin position="99"/>
        <end position="109"/>
    </location>
</feature>
<feature type="chain" id="PRO_5011110245" evidence="2">
    <location>
        <begin position="31"/>
        <end position="130"/>
    </location>
</feature>
<sequence length="130" mass="13898">MALKGFRKTTRCFIATAIGSIAVAASLALAGQPDGVWLRAGGPGEQPAANRDFTRNAQSLRYLQIGAKDGLTPISAEVRGVPHAEQSAPLRGAGSIRADITRYNEERNVPRPPGRSSDEARVQSNPNYRN</sequence>
<evidence type="ECO:0000313" key="3">
    <source>
        <dbReference type="EMBL" id="SAL67581.1"/>
    </source>
</evidence>
<feature type="signal peptide" evidence="2">
    <location>
        <begin position="1"/>
        <end position="30"/>
    </location>
</feature>
<dbReference type="EMBL" id="FCON02000040">
    <property type="protein sequence ID" value="SAL67581.1"/>
    <property type="molecule type" value="Genomic_DNA"/>
</dbReference>
<evidence type="ECO:0000256" key="2">
    <source>
        <dbReference type="SAM" id="SignalP"/>
    </source>
</evidence>
<dbReference type="OrthoDB" id="9109441at2"/>